<dbReference type="WBParaSite" id="SMUV_0000501901-mRNA-1">
    <property type="protein sequence ID" value="SMUV_0000501901-mRNA-1"/>
    <property type="gene ID" value="SMUV_0000501901"/>
</dbReference>
<evidence type="ECO:0000256" key="5">
    <source>
        <dbReference type="ARBA" id="ARBA00022794"/>
    </source>
</evidence>
<dbReference type="GO" id="GO:0016020">
    <property type="term" value="C:membrane"/>
    <property type="evidence" value="ECO:0007669"/>
    <property type="project" value="UniProtKB-SubCell"/>
</dbReference>
<feature type="transmembrane region" description="Helical" evidence="12">
    <location>
        <begin position="278"/>
        <end position="297"/>
    </location>
</feature>
<evidence type="ECO:0000256" key="8">
    <source>
        <dbReference type="ARBA" id="ARBA00023136"/>
    </source>
</evidence>
<dbReference type="GO" id="GO:0035869">
    <property type="term" value="C:ciliary transition zone"/>
    <property type="evidence" value="ECO:0007669"/>
    <property type="project" value="TreeGrafter"/>
</dbReference>
<evidence type="ECO:0000256" key="4">
    <source>
        <dbReference type="ARBA" id="ARBA00022692"/>
    </source>
</evidence>
<evidence type="ECO:0000256" key="1">
    <source>
        <dbReference type="ARBA" id="ARBA00004138"/>
    </source>
</evidence>
<keyword evidence="6 12" id="KW-1133">Transmembrane helix</keyword>
<dbReference type="AlphaFoldDB" id="A0A0N5AKJ4"/>
<dbReference type="InterPro" id="IPR029409">
    <property type="entry name" value="TMEM237"/>
</dbReference>
<evidence type="ECO:0000256" key="11">
    <source>
        <dbReference type="SAM" id="MobiDB-lite"/>
    </source>
</evidence>
<evidence type="ECO:0000256" key="10">
    <source>
        <dbReference type="ARBA" id="ARBA00025631"/>
    </source>
</evidence>
<evidence type="ECO:0000256" key="9">
    <source>
        <dbReference type="ARBA" id="ARBA00023273"/>
    </source>
</evidence>
<dbReference type="Proteomes" id="UP000046393">
    <property type="component" value="Unplaced"/>
</dbReference>
<keyword evidence="13" id="KW-1185">Reference proteome</keyword>
<dbReference type="PANTHER" id="PTHR28388">
    <property type="entry name" value="TRANSMEMBRANE PROTEIN 237"/>
    <property type="match status" value="1"/>
</dbReference>
<feature type="transmembrane region" description="Helical" evidence="12">
    <location>
        <begin position="179"/>
        <end position="199"/>
    </location>
</feature>
<comment type="subcellular location">
    <subcellularLocation>
        <location evidence="1">Cell projection</location>
        <location evidence="1">Cilium</location>
    </subcellularLocation>
    <subcellularLocation>
        <location evidence="2">Membrane</location>
        <topology evidence="2">Multi-pass membrane protein</topology>
    </subcellularLocation>
</comment>
<reference evidence="14" key="1">
    <citation type="submission" date="2017-02" db="UniProtKB">
        <authorList>
            <consortium name="WormBaseParasite"/>
        </authorList>
    </citation>
    <scope>IDENTIFICATION</scope>
</reference>
<evidence type="ECO:0000256" key="7">
    <source>
        <dbReference type="ARBA" id="ARBA00023069"/>
    </source>
</evidence>
<dbReference type="GO" id="GO:0060271">
    <property type="term" value="P:cilium assembly"/>
    <property type="evidence" value="ECO:0007669"/>
    <property type="project" value="TreeGrafter"/>
</dbReference>
<feature type="region of interest" description="Disordered" evidence="11">
    <location>
        <begin position="1"/>
        <end position="51"/>
    </location>
</feature>
<evidence type="ECO:0000313" key="14">
    <source>
        <dbReference type="WBParaSite" id="SMUV_0000501901-mRNA-1"/>
    </source>
</evidence>
<keyword evidence="5" id="KW-0970">Cilium biogenesis/degradation</keyword>
<proteinExistence type="inferred from homology"/>
<evidence type="ECO:0000256" key="12">
    <source>
        <dbReference type="SAM" id="Phobius"/>
    </source>
</evidence>
<protein>
    <submittedName>
        <fullName evidence="14">BTB_2 domain-containing protein</fullName>
    </submittedName>
</protein>
<comment type="similarity">
    <text evidence="3">Belongs to the TMEM237 family.</text>
</comment>
<feature type="transmembrane region" description="Helical" evidence="12">
    <location>
        <begin position="219"/>
        <end position="242"/>
    </location>
</feature>
<evidence type="ECO:0000256" key="3">
    <source>
        <dbReference type="ARBA" id="ARBA00008783"/>
    </source>
</evidence>
<sequence length="316" mass="35469">MGDSDGVNDGNAAETENSSHENAGSSRKVSEPNVTKATNCPPGSEITSEKNTDANEEIYIQQNKRDLIVRILGKNFSCSTLIGNSLERFLKTDQQRFEKMLYSNKHNNQETTVYDGIETAAAIQYTFHNLALISQGFVSGFSAAHALLALSLDQEACRFESRSNIHNLLLFQQLLSINYSHFAMPIHMIFFVFLVISTVSSFDRLDVRTTWCDTLKKGIFVHGCGLASLFWLVATTLTVSLLKYDDYLSQSAVLDYNTTSLEIARVDFNTYNINSFDVWRWLCFSRAVAALFGWLMISLSPNCDNLLVTLQKLSPF</sequence>
<keyword evidence="4 12" id="KW-0812">Transmembrane</keyword>
<keyword evidence="8 12" id="KW-0472">Membrane</keyword>
<evidence type="ECO:0000313" key="13">
    <source>
        <dbReference type="Proteomes" id="UP000046393"/>
    </source>
</evidence>
<dbReference type="Pfam" id="PF15383">
    <property type="entry name" value="TMEM237"/>
    <property type="match status" value="1"/>
</dbReference>
<evidence type="ECO:0000256" key="2">
    <source>
        <dbReference type="ARBA" id="ARBA00004141"/>
    </source>
</evidence>
<evidence type="ECO:0000256" key="6">
    <source>
        <dbReference type="ARBA" id="ARBA00022989"/>
    </source>
</evidence>
<dbReference type="PANTHER" id="PTHR28388:SF1">
    <property type="entry name" value="TRANSMEMBRANE PROTEIN 237"/>
    <property type="match status" value="1"/>
</dbReference>
<feature type="compositionally biased region" description="Polar residues" evidence="11">
    <location>
        <begin position="14"/>
        <end position="38"/>
    </location>
</feature>
<keyword evidence="9" id="KW-0966">Cell projection</keyword>
<comment type="function">
    <text evidence="10">Component of the transition zone in primary cilia. Required for ciliogenesis.</text>
</comment>
<dbReference type="STRING" id="451379.A0A0N5AKJ4"/>
<organism evidence="13 14">
    <name type="scientific">Syphacia muris</name>
    <dbReference type="NCBI Taxonomy" id="451379"/>
    <lineage>
        <taxon>Eukaryota</taxon>
        <taxon>Metazoa</taxon>
        <taxon>Ecdysozoa</taxon>
        <taxon>Nematoda</taxon>
        <taxon>Chromadorea</taxon>
        <taxon>Rhabditida</taxon>
        <taxon>Spirurina</taxon>
        <taxon>Oxyuridomorpha</taxon>
        <taxon>Oxyuroidea</taxon>
        <taxon>Oxyuridae</taxon>
        <taxon>Syphacia</taxon>
    </lineage>
</organism>
<keyword evidence="7" id="KW-0969">Cilium</keyword>
<name>A0A0N5AKJ4_9BILA</name>
<accession>A0A0N5AKJ4</accession>